<name>A0A2P2NAG9_RHIMU</name>
<sequence length="54" mass="6007">MLEENKLTCRRKAISCLLNTIAVKKRAKSKNIVFTAEDDKHSQTPLTLAAVCFG</sequence>
<dbReference type="AlphaFoldDB" id="A0A2P2NAG9"/>
<evidence type="ECO:0000313" key="1">
    <source>
        <dbReference type="EMBL" id="MBX39468.1"/>
    </source>
</evidence>
<dbReference type="EMBL" id="GGEC01058984">
    <property type="protein sequence ID" value="MBX39468.1"/>
    <property type="molecule type" value="Transcribed_RNA"/>
</dbReference>
<reference evidence="1" key="1">
    <citation type="submission" date="2018-02" db="EMBL/GenBank/DDBJ databases">
        <title>Rhizophora mucronata_Transcriptome.</title>
        <authorList>
            <person name="Meera S.P."/>
            <person name="Sreeshan A."/>
            <person name="Augustine A."/>
        </authorList>
    </citation>
    <scope>NUCLEOTIDE SEQUENCE</scope>
    <source>
        <tissue evidence="1">Leaf</tissue>
    </source>
</reference>
<organism evidence="1">
    <name type="scientific">Rhizophora mucronata</name>
    <name type="common">Asiatic mangrove</name>
    <dbReference type="NCBI Taxonomy" id="61149"/>
    <lineage>
        <taxon>Eukaryota</taxon>
        <taxon>Viridiplantae</taxon>
        <taxon>Streptophyta</taxon>
        <taxon>Embryophyta</taxon>
        <taxon>Tracheophyta</taxon>
        <taxon>Spermatophyta</taxon>
        <taxon>Magnoliopsida</taxon>
        <taxon>eudicotyledons</taxon>
        <taxon>Gunneridae</taxon>
        <taxon>Pentapetalae</taxon>
        <taxon>rosids</taxon>
        <taxon>fabids</taxon>
        <taxon>Malpighiales</taxon>
        <taxon>Rhizophoraceae</taxon>
        <taxon>Rhizophora</taxon>
    </lineage>
</organism>
<accession>A0A2P2NAG9</accession>
<proteinExistence type="predicted"/>
<protein>
    <submittedName>
        <fullName evidence="1">Uncharacterized protein</fullName>
    </submittedName>
</protein>